<dbReference type="EMBL" id="JADBEK010000001">
    <property type="protein sequence ID" value="MBE1583865.1"/>
    <property type="molecule type" value="Genomic_DNA"/>
</dbReference>
<comment type="caution">
    <text evidence="7">The sequence shown here is derived from an EMBL/GenBank/DDBJ whole genome shotgun (WGS) entry which is preliminary data.</text>
</comment>
<keyword evidence="2 5" id="KW-0812">Transmembrane</keyword>
<dbReference type="Pfam" id="PF07690">
    <property type="entry name" value="MFS_1"/>
    <property type="match status" value="1"/>
</dbReference>
<dbReference type="InterPro" id="IPR052714">
    <property type="entry name" value="MFS_Exporter"/>
</dbReference>
<protein>
    <submittedName>
        <fullName evidence="7">MFS family arabinose efflux permease</fullName>
    </submittedName>
</protein>
<dbReference type="Gene3D" id="1.20.1250.20">
    <property type="entry name" value="MFS general substrate transporter like domains"/>
    <property type="match status" value="1"/>
</dbReference>
<feature type="transmembrane region" description="Helical" evidence="5">
    <location>
        <begin position="104"/>
        <end position="129"/>
    </location>
</feature>
<comment type="subcellular location">
    <subcellularLocation>
        <location evidence="1">Cell membrane</location>
        <topology evidence="1">Multi-pass membrane protein</topology>
    </subcellularLocation>
</comment>
<dbReference type="PROSITE" id="PS50850">
    <property type="entry name" value="MFS"/>
    <property type="match status" value="1"/>
</dbReference>
<evidence type="ECO:0000256" key="2">
    <source>
        <dbReference type="ARBA" id="ARBA00022692"/>
    </source>
</evidence>
<reference evidence="7 8" key="1">
    <citation type="submission" date="2020-10" db="EMBL/GenBank/DDBJ databases">
        <title>Sequencing the genomes of 1000 actinobacteria strains.</title>
        <authorList>
            <person name="Klenk H.-P."/>
        </authorList>
    </citation>
    <scope>NUCLEOTIDE SEQUENCE [LARGE SCALE GENOMIC DNA]</scope>
    <source>
        <strain evidence="7 8">DSM 43173</strain>
    </source>
</reference>
<feature type="transmembrane region" description="Helical" evidence="5">
    <location>
        <begin position="170"/>
        <end position="189"/>
    </location>
</feature>
<dbReference type="InterPro" id="IPR036259">
    <property type="entry name" value="MFS_trans_sf"/>
</dbReference>
<name>A0ABR9LT72_9ACTN</name>
<accession>A0ABR9LT72</accession>
<keyword evidence="3 5" id="KW-1133">Transmembrane helix</keyword>
<feature type="transmembrane region" description="Helical" evidence="5">
    <location>
        <begin position="12"/>
        <end position="34"/>
    </location>
</feature>
<dbReference type="InterPro" id="IPR011701">
    <property type="entry name" value="MFS"/>
</dbReference>
<evidence type="ECO:0000256" key="4">
    <source>
        <dbReference type="ARBA" id="ARBA00023136"/>
    </source>
</evidence>
<evidence type="ECO:0000313" key="7">
    <source>
        <dbReference type="EMBL" id="MBE1583865.1"/>
    </source>
</evidence>
<feature type="transmembrane region" description="Helical" evidence="5">
    <location>
        <begin position="334"/>
        <end position="354"/>
    </location>
</feature>
<dbReference type="PANTHER" id="PTHR23531:SF1">
    <property type="entry name" value="QUINOLENE RESISTANCE PROTEIN NORA"/>
    <property type="match status" value="1"/>
</dbReference>
<feature type="transmembrane region" description="Helical" evidence="5">
    <location>
        <begin position="81"/>
        <end position="98"/>
    </location>
</feature>
<keyword evidence="8" id="KW-1185">Reference proteome</keyword>
<dbReference type="SUPFAM" id="SSF103473">
    <property type="entry name" value="MFS general substrate transporter"/>
    <property type="match status" value="1"/>
</dbReference>
<feature type="transmembrane region" description="Helical" evidence="5">
    <location>
        <begin position="210"/>
        <end position="236"/>
    </location>
</feature>
<evidence type="ECO:0000259" key="6">
    <source>
        <dbReference type="PROSITE" id="PS50850"/>
    </source>
</evidence>
<gene>
    <name evidence="7" type="ORF">H4W80_002123</name>
</gene>
<feature type="transmembrane region" description="Helical" evidence="5">
    <location>
        <begin position="141"/>
        <end position="164"/>
    </location>
</feature>
<sequence>MIATTRAAARPPIVTGALLVRMATVMASSIGFFLPFAVVPEYAERSAGATVAGAANAALLVTTVAVELAAPALVARLGYRWALGLGLVALGGPTLVLVTSSDAAAVIAVSALRGVGFAVTVVAGGALTAELVPAERRGEGLALVGLVSGVSALLALPAGTWLAQVAGYDAVFVATAAVPVLSVLTVPFLPGRPAVAGRAAGVPAGLRSPYLMWPAAVFAASAAGTGILCTFVPLAVRGGPVWVAPAALLAQSATATLAKWVAGRVGDRRGHEGLLLAGLVLSAGGMAAVSLTHWSVSVVAGAAVFGAGFGVLQNATMTIMYGRVRPELFSTVSALWNAAYDSGMAAGAFAVGLLAPLTGYPPALLVTAALMALAGAFVPRARRAPSALVGP</sequence>
<keyword evidence="4 5" id="KW-0472">Membrane</keyword>
<proteinExistence type="predicted"/>
<evidence type="ECO:0000256" key="3">
    <source>
        <dbReference type="ARBA" id="ARBA00022989"/>
    </source>
</evidence>
<feature type="transmembrane region" description="Helical" evidence="5">
    <location>
        <begin position="360"/>
        <end position="378"/>
    </location>
</feature>
<dbReference type="RefSeq" id="WP_318786789.1">
    <property type="nucleotide sequence ID" value="NZ_JADBEK010000001.1"/>
</dbReference>
<feature type="domain" description="Major facilitator superfamily (MFS) profile" evidence="6">
    <location>
        <begin position="17"/>
        <end position="386"/>
    </location>
</feature>
<dbReference type="InterPro" id="IPR020846">
    <property type="entry name" value="MFS_dom"/>
</dbReference>
<evidence type="ECO:0000256" key="1">
    <source>
        <dbReference type="ARBA" id="ARBA00004651"/>
    </source>
</evidence>
<evidence type="ECO:0000313" key="8">
    <source>
        <dbReference type="Proteomes" id="UP000633509"/>
    </source>
</evidence>
<dbReference type="PANTHER" id="PTHR23531">
    <property type="entry name" value="QUINOLENE RESISTANCE PROTEIN NORA"/>
    <property type="match status" value="1"/>
</dbReference>
<organism evidence="7 8">
    <name type="scientific">Nonomuraea angiospora</name>
    <dbReference type="NCBI Taxonomy" id="46172"/>
    <lineage>
        <taxon>Bacteria</taxon>
        <taxon>Bacillati</taxon>
        <taxon>Actinomycetota</taxon>
        <taxon>Actinomycetes</taxon>
        <taxon>Streptosporangiales</taxon>
        <taxon>Streptosporangiaceae</taxon>
        <taxon>Nonomuraea</taxon>
    </lineage>
</organism>
<dbReference type="Proteomes" id="UP000633509">
    <property type="component" value="Unassembled WGS sequence"/>
</dbReference>
<evidence type="ECO:0000256" key="5">
    <source>
        <dbReference type="SAM" id="Phobius"/>
    </source>
</evidence>
<feature type="transmembrane region" description="Helical" evidence="5">
    <location>
        <begin position="300"/>
        <end position="322"/>
    </location>
</feature>
<feature type="transmembrane region" description="Helical" evidence="5">
    <location>
        <begin position="54"/>
        <end position="74"/>
    </location>
</feature>